<dbReference type="EMBL" id="CM055110">
    <property type="protein sequence ID" value="KAJ7520940.1"/>
    <property type="molecule type" value="Genomic_DNA"/>
</dbReference>
<sequence length="260" mass="28428">MGPLLEELQERFQCYQHPCLLYLASEVIKIFGSDQSCAEYLGTLITTLLGKTVSLLQSIEDFTLRPDLADDCFLFSSRCVRYCPHLLVPSTIFPSLLDCAMTGITVQHREACRSVLTFLEEVFELTRAAGGKPYQTTVDITVLPRGSALTRVLIAALAGALPESRLDEVIHTFLSFAHLYGSKVVQWAQEAASLIPTAVVTEAEKLNFLQALSSAASGAESPTVTSSMEELSDVCRRNKKVIEVVQSALQPLRLTLASPS</sequence>
<evidence type="ECO:0000313" key="1">
    <source>
        <dbReference type="EMBL" id="KAJ7520940.1"/>
    </source>
</evidence>
<organism evidence="1 2">
    <name type="scientific">Diphasiastrum complanatum</name>
    <name type="common">Issler's clubmoss</name>
    <name type="synonym">Lycopodium complanatum</name>
    <dbReference type="NCBI Taxonomy" id="34168"/>
    <lineage>
        <taxon>Eukaryota</taxon>
        <taxon>Viridiplantae</taxon>
        <taxon>Streptophyta</taxon>
        <taxon>Embryophyta</taxon>
        <taxon>Tracheophyta</taxon>
        <taxon>Lycopodiopsida</taxon>
        <taxon>Lycopodiales</taxon>
        <taxon>Lycopodiaceae</taxon>
        <taxon>Lycopodioideae</taxon>
        <taxon>Diphasiastrum</taxon>
    </lineage>
</organism>
<gene>
    <name evidence="1" type="ORF">O6H91_19G030900</name>
</gene>
<evidence type="ECO:0000313" key="2">
    <source>
        <dbReference type="Proteomes" id="UP001162992"/>
    </source>
</evidence>
<accession>A0ACC2ATY6</accession>
<comment type="caution">
    <text evidence="1">The sequence shown here is derived from an EMBL/GenBank/DDBJ whole genome shotgun (WGS) entry which is preliminary data.</text>
</comment>
<reference evidence="2" key="1">
    <citation type="journal article" date="2024" name="Proc. Natl. Acad. Sci. U.S.A.">
        <title>Extraordinary preservation of gene collinearity over three hundred million years revealed in homosporous lycophytes.</title>
        <authorList>
            <person name="Li C."/>
            <person name="Wickell D."/>
            <person name="Kuo L.Y."/>
            <person name="Chen X."/>
            <person name="Nie B."/>
            <person name="Liao X."/>
            <person name="Peng D."/>
            <person name="Ji J."/>
            <person name="Jenkins J."/>
            <person name="Williams M."/>
            <person name="Shu S."/>
            <person name="Plott C."/>
            <person name="Barry K."/>
            <person name="Rajasekar S."/>
            <person name="Grimwood J."/>
            <person name="Han X."/>
            <person name="Sun S."/>
            <person name="Hou Z."/>
            <person name="He W."/>
            <person name="Dai G."/>
            <person name="Sun C."/>
            <person name="Schmutz J."/>
            <person name="Leebens-Mack J.H."/>
            <person name="Li F.W."/>
            <person name="Wang L."/>
        </authorList>
    </citation>
    <scope>NUCLEOTIDE SEQUENCE [LARGE SCALE GENOMIC DNA]</scope>
    <source>
        <strain evidence="2">cv. PW_Plant_1</strain>
    </source>
</reference>
<dbReference type="Proteomes" id="UP001162992">
    <property type="component" value="Chromosome 19"/>
</dbReference>
<name>A0ACC2ATY6_DIPCM</name>
<keyword evidence="2" id="KW-1185">Reference proteome</keyword>
<protein>
    <submittedName>
        <fullName evidence="1">Uncharacterized protein</fullName>
    </submittedName>
</protein>
<proteinExistence type="predicted"/>